<dbReference type="PANTHER" id="PTHR43000">
    <property type="entry name" value="DTDP-D-GLUCOSE 4,6-DEHYDRATASE-RELATED"/>
    <property type="match status" value="1"/>
</dbReference>
<feature type="domain" description="NAD-dependent epimerase/dehydratase" evidence="2">
    <location>
        <begin position="6"/>
        <end position="229"/>
    </location>
</feature>
<evidence type="ECO:0000259" key="2">
    <source>
        <dbReference type="Pfam" id="PF01370"/>
    </source>
</evidence>
<keyword evidence="4" id="KW-1185">Reference proteome</keyword>
<dbReference type="InterPro" id="IPR001509">
    <property type="entry name" value="Epimerase_deHydtase"/>
</dbReference>
<dbReference type="STRING" id="296218.AWN68_16450"/>
<evidence type="ECO:0000256" key="1">
    <source>
        <dbReference type="ARBA" id="ARBA00007637"/>
    </source>
</evidence>
<sequence>MRDKKILITGANGLLGRHAVAMFTGDNEVHALVHKLPQEPIPGVKYYAYDFNSDWSTDELPKDIHTVMHLAQSELFREFPEHALDVFHVNVTSTVKLLDYARLVGAKKFIFTSTGGIYDTSMGAVNENTPINTFGKLGNYFATKLCSEILTHNYTTYFDVSLLRLFFMYGKGQKRSMLIPRLVDNVNNGRPIRLTENGGVVINPIHVSDVVNVLNKLMESEGSYTYNVAGPEQLSLKSIVDIIAQKLDKKPVFEYTNEKADDCIAEIDLLQERIYSPSVKIKDIIEEVF</sequence>
<evidence type="ECO:0000313" key="3">
    <source>
        <dbReference type="EMBL" id="KYG81128.1"/>
    </source>
</evidence>
<dbReference type="Gene3D" id="3.40.50.720">
    <property type="entry name" value="NAD(P)-binding Rossmann-like Domain"/>
    <property type="match status" value="1"/>
</dbReference>
<dbReference type="RefSeq" id="WP_068413435.1">
    <property type="nucleotide sequence ID" value="NZ_LRDB01000006.1"/>
</dbReference>
<organism evidence="3 4">
    <name type="scientific">Roseivirga echinicomitans</name>
    <dbReference type="NCBI Taxonomy" id="296218"/>
    <lineage>
        <taxon>Bacteria</taxon>
        <taxon>Pseudomonadati</taxon>
        <taxon>Bacteroidota</taxon>
        <taxon>Cytophagia</taxon>
        <taxon>Cytophagales</taxon>
        <taxon>Roseivirgaceae</taxon>
        <taxon>Roseivirga</taxon>
    </lineage>
</organism>
<comment type="similarity">
    <text evidence="1">Belongs to the NAD(P)-dependent epimerase/dehydratase family.</text>
</comment>
<dbReference type="OrthoDB" id="1490291at2"/>
<dbReference type="AlphaFoldDB" id="A0A150XQT8"/>
<comment type="caution">
    <text evidence="3">The sequence shown here is derived from an EMBL/GenBank/DDBJ whole genome shotgun (WGS) entry which is preliminary data.</text>
</comment>
<dbReference type="Proteomes" id="UP000075615">
    <property type="component" value="Unassembled WGS sequence"/>
</dbReference>
<dbReference type="CDD" id="cd08946">
    <property type="entry name" value="SDR_e"/>
    <property type="match status" value="1"/>
</dbReference>
<dbReference type="InterPro" id="IPR036291">
    <property type="entry name" value="NAD(P)-bd_dom_sf"/>
</dbReference>
<evidence type="ECO:0000313" key="4">
    <source>
        <dbReference type="Proteomes" id="UP000075615"/>
    </source>
</evidence>
<dbReference type="EMBL" id="LRDB01000006">
    <property type="protein sequence ID" value="KYG81128.1"/>
    <property type="molecule type" value="Genomic_DNA"/>
</dbReference>
<dbReference type="SUPFAM" id="SSF51735">
    <property type="entry name" value="NAD(P)-binding Rossmann-fold domains"/>
    <property type="match status" value="1"/>
</dbReference>
<dbReference type="Pfam" id="PF01370">
    <property type="entry name" value="Epimerase"/>
    <property type="match status" value="1"/>
</dbReference>
<accession>A0A150XQT8</accession>
<protein>
    <recommendedName>
        <fullName evidence="2">NAD-dependent epimerase/dehydratase domain-containing protein</fullName>
    </recommendedName>
</protein>
<gene>
    <name evidence="3" type="ORF">AWN68_16450</name>
</gene>
<name>A0A150XQT8_9BACT</name>
<proteinExistence type="inferred from homology"/>
<reference evidence="3 4" key="1">
    <citation type="submission" date="2016-01" db="EMBL/GenBank/DDBJ databases">
        <title>Genome sequencing of Roseivirga echinicomitans KMM 6058.</title>
        <authorList>
            <person name="Selvaratnam C."/>
            <person name="Thevarajoo S."/>
            <person name="Goh K.M."/>
            <person name="Ee R."/>
            <person name="Chan K.-G."/>
            <person name="Chong C.S."/>
        </authorList>
    </citation>
    <scope>NUCLEOTIDE SEQUENCE [LARGE SCALE GENOMIC DNA]</scope>
    <source>
        <strain evidence="3 4">KMM 6058</strain>
    </source>
</reference>